<dbReference type="EMBL" id="AZHD01000014">
    <property type="protein sequence ID" value="OAA57642.1"/>
    <property type="molecule type" value="Genomic_DNA"/>
</dbReference>
<dbReference type="PANTHER" id="PTHR24072">
    <property type="entry name" value="RHO FAMILY GTPASE"/>
    <property type="match status" value="1"/>
</dbReference>
<proteinExistence type="predicted"/>
<feature type="compositionally biased region" description="Polar residues" evidence="3">
    <location>
        <begin position="42"/>
        <end position="55"/>
    </location>
</feature>
<dbReference type="Gene3D" id="3.40.50.300">
    <property type="entry name" value="P-loop containing nucleotide triphosphate hydrolases"/>
    <property type="match status" value="1"/>
</dbReference>
<dbReference type="Proteomes" id="UP000076874">
    <property type="component" value="Unassembled WGS sequence"/>
</dbReference>
<evidence type="ECO:0000313" key="4">
    <source>
        <dbReference type="EMBL" id="OAA57642.1"/>
    </source>
</evidence>
<evidence type="ECO:0000256" key="1">
    <source>
        <dbReference type="ARBA" id="ARBA00022741"/>
    </source>
</evidence>
<dbReference type="AlphaFoldDB" id="A0A167QHA0"/>
<feature type="compositionally biased region" description="Gly residues" evidence="3">
    <location>
        <begin position="78"/>
        <end position="88"/>
    </location>
</feature>
<keyword evidence="5" id="KW-1185">Reference proteome</keyword>
<evidence type="ECO:0000256" key="2">
    <source>
        <dbReference type="ARBA" id="ARBA00023134"/>
    </source>
</evidence>
<name>A0A167QHA0_9HYPO</name>
<keyword evidence="2" id="KW-0342">GTP-binding</keyword>
<dbReference type="GO" id="GO:0007264">
    <property type="term" value="P:small GTPase-mediated signal transduction"/>
    <property type="evidence" value="ECO:0007669"/>
    <property type="project" value="InterPro"/>
</dbReference>
<accession>A0A167QHA0</accession>
<protein>
    <submittedName>
        <fullName evidence="4">Ras family GTP-binding protein rho1p</fullName>
    </submittedName>
</protein>
<dbReference type="STRING" id="1081102.A0A167QHA0"/>
<dbReference type="GO" id="GO:0005525">
    <property type="term" value="F:GTP binding"/>
    <property type="evidence" value="ECO:0007669"/>
    <property type="project" value="UniProtKB-KW"/>
</dbReference>
<dbReference type="SUPFAM" id="SSF52540">
    <property type="entry name" value="P-loop containing nucleoside triphosphate hydrolases"/>
    <property type="match status" value="1"/>
</dbReference>
<dbReference type="Pfam" id="PF00071">
    <property type="entry name" value="Ras"/>
    <property type="match status" value="1"/>
</dbReference>
<dbReference type="OrthoDB" id="25896at2759"/>
<reference evidence="4 5" key="1">
    <citation type="journal article" date="2016" name="Genome Biol. Evol.">
        <title>Divergent and convergent evolution of fungal pathogenicity.</title>
        <authorList>
            <person name="Shang Y."/>
            <person name="Xiao G."/>
            <person name="Zheng P."/>
            <person name="Cen K."/>
            <person name="Zhan S."/>
            <person name="Wang C."/>
        </authorList>
    </citation>
    <scope>NUCLEOTIDE SEQUENCE [LARGE SCALE GENOMIC DNA]</scope>
    <source>
        <strain evidence="4 5">RCEF 264</strain>
    </source>
</reference>
<dbReference type="SMART" id="SM00175">
    <property type="entry name" value="RAB"/>
    <property type="match status" value="1"/>
</dbReference>
<comment type="caution">
    <text evidence="4">The sequence shown here is derived from an EMBL/GenBank/DDBJ whole genome shotgun (WGS) entry which is preliminary data.</text>
</comment>
<sequence length="566" mass="61217">MAEYYTSQGTPPPSVDRQLAKHPLQPLCASPSPWVAAPPTPQESQASGGQGSPVSPNLWGAVPPSTPTPADDPMCAARGGGGGGGGGLATPTANAPQHMHPIYAAIGPKVRQDVRMQQWLSEIPVPMTPQERYLQGLNPNVDHPLHPRPLQVPPGRQLRYLNNVAIPDDKAALSFENERPTTSDLDKENAAVEAKVFSSGAAVIVDNKPSQKSVQNTKKRQILEEHADSALARKRTRILDPVRRFSQRVSFSLALSPLPEDDGTRDGRSADLSPEDVAKQNELIYQPSRLIQPSKGSVRKLSGRYGTLRSLGSSSVRRMISSKSTAGLAVPKREDAVGSWADGRPDLIVNVAFIGDGRVGKTALIRRLVHGTFPPSYSPSDVQEKTIRLTVDGLRVQLNLSEGGSGRNPGEPSILALGWFSVVVLCFDVGDQSSLSNLQKYRNDVAIYEENSVVVLAGLRKDSRRRLPPLQLAFSNEPTQVAADDGKEAAKILRCANYFECSSLGSCEGVDDLFDFIVHSGVQLQKTREQKMSRFRFEESVDKGMAKIADGVRSLFLFRGNAANSG</sequence>
<feature type="region of interest" description="Disordered" evidence="3">
    <location>
        <begin position="1"/>
        <end position="90"/>
    </location>
</feature>
<dbReference type="InterPro" id="IPR003578">
    <property type="entry name" value="Small_GTPase_Rho"/>
</dbReference>
<dbReference type="InterPro" id="IPR027417">
    <property type="entry name" value="P-loop_NTPase"/>
</dbReference>
<evidence type="ECO:0000256" key="3">
    <source>
        <dbReference type="SAM" id="MobiDB-lite"/>
    </source>
</evidence>
<dbReference type="PROSITE" id="PS51419">
    <property type="entry name" value="RAB"/>
    <property type="match status" value="1"/>
</dbReference>
<dbReference type="SMART" id="SM00174">
    <property type="entry name" value="RHO"/>
    <property type="match status" value="1"/>
</dbReference>
<organism evidence="4 5">
    <name type="scientific">Niveomyces insectorum RCEF 264</name>
    <dbReference type="NCBI Taxonomy" id="1081102"/>
    <lineage>
        <taxon>Eukaryota</taxon>
        <taxon>Fungi</taxon>
        <taxon>Dikarya</taxon>
        <taxon>Ascomycota</taxon>
        <taxon>Pezizomycotina</taxon>
        <taxon>Sordariomycetes</taxon>
        <taxon>Hypocreomycetidae</taxon>
        <taxon>Hypocreales</taxon>
        <taxon>Cordycipitaceae</taxon>
        <taxon>Niveomyces</taxon>
    </lineage>
</organism>
<keyword evidence="1" id="KW-0547">Nucleotide-binding</keyword>
<dbReference type="InterPro" id="IPR001806">
    <property type="entry name" value="Small_GTPase"/>
</dbReference>
<gene>
    <name evidence="4" type="ORF">SPI_07301</name>
</gene>
<dbReference type="GO" id="GO:0003924">
    <property type="term" value="F:GTPase activity"/>
    <property type="evidence" value="ECO:0007669"/>
    <property type="project" value="InterPro"/>
</dbReference>
<evidence type="ECO:0000313" key="5">
    <source>
        <dbReference type="Proteomes" id="UP000076874"/>
    </source>
</evidence>